<dbReference type="GO" id="GO:0000976">
    <property type="term" value="F:transcription cis-regulatory region binding"/>
    <property type="evidence" value="ECO:0007669"/>
    <property type="project" value="TreeGrafter"/>
</dbReference>
<dbReference type="Proteomes" id="UP001304125">
    <property type="component" value="Chromosome"/>
</dbReference>
<evidence type="ECO:0000313" key="10">
    <source>
        <dbReference type="EMBL" id="WNM23756.1"/>
    </source>
</evidence>
<dbReference type="GO" id="GO:0005829">
    <property type="term" value="C:cytosol"/>
    <property type="evidence" value="ECO:0007669"/>
    <property type="project" value="TreeGrafter"/>
</dbReference>
<keyword evidence="1 6" id="KW-0597">Phosphoprotein</keyword>
<dbReference type="GO" id="GO:0032993">
    <property type="term" value="C:protein-DNA complex"/>
    <property type="evidence" value="ECO:0007669"/>
    <property type="project" value="TreeGrafter"/>
</dbReference>
<keyword evidence="5" id="KW-0804">Transcription</keyword>
<dbReference type="GO" id="GO:0000156">
    <property type="term" value="F:phosphorelay response regulator activity"/>
    <property type="evidence" value="ECO:0007669"/>
    <property type="project" value="TreeGrafter"/>
</dbReference>
<dbReference type="InterPro" id="IPR036388">
    <property type="entry name" value="WH-like_DNA-bd_sf"/>
</dbReference>
<accession>A0AA96F859</accession>
<sequence>MTSRVLVVDDDEEIRTMLASTLAFAGFQVDLAEGATPALASLAAHRPDVVILDVTMPGTDGYDLVQLIRSRDADLPVLFLSARDAVEDRVRGLRLGGDDYVTKPFSAVEVVARIEALMRRGSRTEAADDPRMLRLADLTMDLAAHRVEREGREISLSPTEFRLLELLLVNAGRVLSKGQILEDIWMYDFGGDTNVVERFISNLRRKVDDGHTPLIHTIRGFGYSLRTADGA</sequence>
<evidence type="ECO:0000256" key="3">
    <source>
        <dbReference type="ARBA" id="ARBA00023015"/>
    </source>
</evidence>
<keyword evidence="12" id="KW-1185">Reference proteome</keyword>
<dbReference type="SMART" id="SM00862">
    <property type="entry name" value="Trans_reg_C"/>
    <property type="match status" value="1"/>
</dbReference>
<dbReference type="RefSeq" id="WP_313496909.1">
    <property type="nucleotide sequence ID" value="NZ_CP134879.1"/>
</dbReference>
<proteinExistence type="predicted"/>
<gene>
    <name evidence="10" type="ORF">RN606_10335</name>
    <name evidence="11" type="ORF">RN607_10335</name>
</gene>
<dbReference type="FunFam" id="1.10.10.10:FF:000005">
    <property type="entry name" value="Two-component system response regulator"/>
    <property type="match status" value="1"/>
</dbReference>
<dbReference type="CDD" id="cd00383">
    <property type="entry name" value="trans_reg_C"/>
    <property type="match status" value="1"/>
</dbReference>
<dbReference type="PROSITE" id="PS51755">
    <property type="entry name" value="OMPR_PHOB"/>
    <property type="match status" value="1"/>
</dbReference>
<dbReference type="InterPro" id="IPR001789">
    <property type="entry name" value="Sig_transdc_resp-reg_receiver"/>
</dbReference>
<dbReference type="EMBL" id="CP134880">
    <property type="protein sequence ID" value="WNM26595.1"/>
    <property type="molecule type" value="Genomic_DNA"/>
</dbReference>
<dbReference type="InterPro" id="IPR039420">
    <property type="entry name" value="WalR-like"/>
</dbReference>
<reference evidence="10 12" key="1">
    <citation type="submission" date="2023-09" db="EMBL/GenBank/DDBJ databases">
        <title>Demequina sp. a novel bacteria isolated from Capsicum annuum.</title>
        <authorList>
            <person name="Humaira Z."/>
            <person name="Lee J."/>
            <person name="Cho D."/>
        </authorList>
    </citation>
    <scope>NUCLEOTIDE SEQUENCE [LARGE SCALE GENOMIC DNA]</scope>
    <source>
        <strain evidence="10 12">OYTSA14</strain>
        <strain evidence="11">PMTSA13</strain>
    </source>
</reference>
<dbReference type="PROSITE" id="PS50110">
    <property type="entry name" value="RESPONSE_REGULATORY"/>
    <property type="match status" value="1"/>
</dbReference>
<evidence type="ECO:0000259" key="9">
    <source>
        <dbReference type="PROSITE" id="PS51755"/>
    </source>
</evidence>
<dbReference type="InterPro" id="IPR011006">
    <property type="entry name" value="CheY-like_superfamily"/>
</dbReference>
<dbReference type="GO" id="GO:0006355">
    <property type="term" value="P:regulation of DNA-templated transcription"/>
    <property type="evidence" value="ECO:0007669"/>
    <property type="project" value="InterPro"/>
</dbReference>
<feature type="domain" description="Response regulatory" evidence="8">
    <location>
        <begin position="4"/>
        <end position="118"/>
    </location>
</feature>
<dbReference type="KEGG" id="dcp:RN607_10335"/>
<feature type="modified residue" description="4-aspartylphosphate" evidence="6">
    <location>
        <position position="53"/>
    </location>
</feature>
<protein>
    <submittedName>
        <fullName evidence="10">Response regulator transcription factor</fullName>
    </submittedName>
</protein>
<dbReference type="CDD" id="cd17574">
    <property type="entry name" value="REC_OmpR"/>
    <property type="match status" value="1"/>
</dbReference>
<dbReference type="Gene3D" id="1.10.10.10">
    <property type="entry name" value="Winged helix-like DNA-binding domain superfamily/Winged helix DNA-binding domain"/>
    <property type="match status" value="1"/>
</dbReference>
<dbReference type="AlphaFoldDB" id="A0AA96F859"/>
<dbReference type="PANTHER" id="PTHR48111:SF28">
    <property type="entry name" value="TRANSCRIPTIONAL REGULATORY PROTEIN TCRX-RELATED"/>
    <property type="match status" value="1"/>
</dbReference>
<dbReference type="Pfam" id="PF00486">
    <property type="entry name" value="Trans_reg_C"/>
    <property type="match status" value="1"/>
</dbReference>
<evidence type="ECO:0000259" key="8">
    <source>
        <dbReference type="PROSITE" id="PS50110"/>
    </source>
</evidence>
<accession>A0AA96J9N8</accession>
<keyword evidence="2" id="KW-0902">Two-component regulatory system</keyword>
<keyword evidence="4 7" id="KW-0238">DNA-binding</keyword>
<dbReference type="Pfam" id="PF00072">
    <property type="entry name" value="Response_reg"/>
    <property type="match status" value="1"/>
</dbReference>
<evidence type="ECO:0000256" key="1">
    <source>
        <dbReference type="ARBA" id="ARBA00022553"/>
    </source>
</evidence>
<dbReference type="Gene3D" id="6.10.250.690">
    <property type="match status" value="1"/>
</dbReference>
<evidence type="ECO:0000256" key="4">
    <source>
        <dbReference type="ARBA" id="ARBA00023125"/>
    </source>
</evidence>
<evidence type="ECO:0000256" key="7">
    <source>
        <dbReference type="PROSITE-ProRule" id="PRU01091"/>
    </source>
</evidence>
<dbReference type="InterPro" id="IPR001867">
    <property type="entry name" value="OmpR/PhoB-type_DNA-bd"/>
</dbReference>
<evidence type="ECO:0000313" key="12">
    <source>
        <dbReference type="Proteomes" id="UP001304125"/>
    </source>
</evidence>
<evidence type="ECO:0000256" key="6">
    <source>
        <dbReference type="PROSITE-ProRule" id="PRU00169"/>
    </source>
</evidence>
<feature type="domain" description="OmpR/PhoB-type" evidence="9">
    <location>
        <begin position="130"/>
        <end position="227"/>
    </location>
</feature>
<evidence type="ECO:0000256" key="5">
    <source>
        <dbReference type="ARBA" id="ARBA00023163"/>
    </source>
</evidence>
<evidence type="ECO:0000256" key="2">
    <source>
        <dbReference type="ARBA" id="ARBA00023012"/>
    </source>
</evidence>
<dbReference type="PANTHER" id="PTHR48111">
    <property type="entry name" value="REGULATOR OF RPOS"/>
    <property type="match status" value="1"/>
</dbReference>
<evidence type="ECO:0000313" key="11">
    <source>
        <dbReference type="EMBL" id="WNM26595.1"/>
    </source>
</evidence>
<dbReference type="SMART" id="SM00448">
    <property type="entry name" value="REC"/>
    <property type="match status" value="1"/>
</dbReference>
<dbReference type="SUPFAM" id="SSF52172">
    <property type="entry name" value="CheY-like"/>
    <property type="match status" value="1"/>
</dbReference>
<dbReference type="EMBL" id="CP134879">
    <property type="protein sequence ID" value="WNM23756.1"/>
    <property type="molecule type" value="Genomic_DNA"/>
</dbReference>
<name>A0AA96F859_9MICO</name>
<organism evidence="10 12">
    <name type="scientific">Demequina capsici</name>
    <dbReference type="NCBI Taxonomy" id="3075620"/>
    <lineage>
        <taxon>Bacteria</taxon>
        <taxon>Bacillati</taxon>
        <taxon>Actinomycetota</taxon>
        <taxon>Actinomycetes</taxon>
        <taxon>Micrococcales</taxon>
        <taxon>Demequinaceae</taxon>
        <taxon>Demequina</taxon>
    </lineage>
</organism>
<keyword evidence="3" id="KW-0805">Transcription regulation</keyword>
<dbReference type="Proteomes" id="UP001303408">
    <property type="component" value="Chromosome"/>
</dbReference>
<dbReference type="Gene3D" id="3.40.50.2300">
    <property type="match status" value="1"/>
</dbReference>
<feature type="DNA-binding region" description="OmpR/PhoB-type" evidence="7">
    <location>
        <begin position="130"/>
        <end position="227"/>
    </location>
</feature>